<dbReference type="RefSeq" id="WP_131121791.1">
    <property type="nucleotide sequence ID" value="NZ_SIXH01000002.1"/>
</dbReference>
<dbReference type="EMBL" id="SIXH01000002">
    <property type="protein sequence ID" value="TBO61579.1"/>
    <property type="molecule type" value="Genomic_DNA"/>
</dbReference>
<sequence length="92" mass="9374">MRGVEDRRGEYRLGQGVVVGRLRVPQGEGAVDAGHGGEVAGVVAGFGVGGEDVGAARQRVGDADRVVVGVEERTLVAVGGREFGGRTFAAVQ</sequence>
<protein>
    <submittedName>
        <fullName evidence="1">Uncharacterized protein</fullName>
    </submittedName>
</protein>
<comment type="caution">
    <text evidence="1">The sequence shown here is derived from an EMBL/GenBank/DDBJ whole genome shotgun (WGS) entry which is preliminary data.</text>
</comment>
<reference evidence="1 2" key="1">
    <citation type="submission" date="2019-02" db="EMBL/GenBank/DDBJ databases">
        <title>Draft Genome Sequence of Streptomyces sp. AM-2504, identified by 16S rRNA comparative analysis as a Streptomyces Kasugaensis strain.</title>
        <authorList>
            <person name="Napolioni V."/>
            <person name="Giuliodori A.M."/>
            <person name="Spurio R."/>
            <person name="Fabbretti A."/>
        </authorList>
    </citation>
    <scope>NUCLEOTIDE SEQUENCE [LARGE SCALE GENOMIC DNA]</scope>
    <source>
        <strain evidence="1 2">AM-2504</strain>
    </source>
</reference>
<name>A0A4Q9I3M4_STRKA</name>
<dbReference type="Proteomes" id="UP000292452">
    <property type="component" value="Unassembled WGS sequence"/>
</dbReference>
<keyword evidence="2" id="KW-1185">Reference proteome</keyword>
<dbReference type="AlphaFoldDB" id="A0A4Q9I3M4"/>
<organism evidence="1 2">
    <name type="scientific">Streptomyces kasugaensis</name>
    <dbReference type="NCBI Taxonomy" id="1946"/>
    <lineage>
        <taxon>Bacteria</taxon>
        <taxon>Bacillati</taxon>
        <taxon>Actinomycetota</taxon>
        <taxon>Actinomycetes</taxon>
        <taxon>Kitasatosporales</taxon>
        <taxon>Streptomycetaceae</taxon>
        <taxon>Streptomyces</taxon>
    </lineage>
</organism>
<accession>A0A4Q9I3M4</accession>
<evidence type="ECO:0000313" key="2">
    <source>
        <dbReference type="Proteomes" id="UP000292452"/>
    </source>
</evidence>
<gene>
    <name evidence="1" type="ORF">EYS09_00375</name>
</gene>
<proteinExistence type="predicted"/>
<evidence type="ECO:0000313" key="1">
    <source>
        <dbReference type="EMBL" id="TBO61579.1"/>
    </source>
</evidence>